<dbReference type="AlphaFoldDB" id="A0A9D5CUT0"/>
<evidence type="ECO:0000313" key="2">
    <source>
        <dbReference type="EMBL" id="KAJ0978972.1"/>
    </source>
</evidence>
<dbReference type="PANTHER" id="PTHR33334:SF10">
    <property type="entry name" value="PROTEIN LNK4"/>
    <property type="match status" value="1"/>
</dbReference>
<dbReference type="EMBL" id="JAGGNH010000003">
    <property type="protein sequence ID" value="KAJ0978972.1"/>
    <property type="molecule type" value="Genomic_DNA"/>
</dbReference>
<name>A0A9D5CUT0_9LILI</name>
<dbReference type="GO" id="GO:0007623">
    <property type="term" value="P:circadian rhythm"/>
    <property type="evidence" value="ECO:0007669"/>
    <property type="project" value="InterPro"/>
</dbReference>
<keyword evidence="3" id="KW-1185">Reference proteome</keyword>
<dbReference type="Proteomes" id="UP001085076">
    <property type="component" value="Miscellaneous, Linkage group lg03"/>
</dbReference>
<feature type="compositionally biased region" description="Polar residues" evidence="1">
    <location>
        <begin position="43"/>
        <end position="60"/>
    </location>
</feature>
<dbReference type="InterPro" id="IPR039928">
    <property type="entry name" value="LNK"/>
</dbReference>
<accession>A0A9D5CUT0</accession>
<organism evidence="2 3">
    <name type="scientific">Dioscorea zingiberensis</name>
    <dbReference type="NCBI Taxonomy" id="325984"/>
    <lineage>
        <taxon>Eukaryota</taxon>
        <taxon>Viridiplantae</taxon>
        <taxon>Streptophyta</taxon>
        <taxon>Embryophyta</taxon>
        <taxon>Tracheophyta</taxon>
        <taxon>Spermatophyta</taxon>
        <taxon>Magnoliopsida</taxon>
        <taxon>Liliopsida</taxon>
        <taxon>Dioscoreales</taxon>
        <taxon>Dioscoreaceae</taxon>
        <taxon>Dioscorea</taxon>
    </lineage>
</organism>
<evidence type="ECO:0008006" key="4">
    <source>
        <dbReference type="Google" id="ProtNLM"/>
    </source>
</evidence>
<protein>
    <recommendedName>
        <fullName evidence="4">Protein LNK3</fullName>
    </recommendedName>
</protein>
<evidence type="ECO:0000313" key="3">
    <source>
        <dbReference type="Proteomes" id="UP001085076"/>
    </source>
</evidence>
<evidence type="ECO:0000256" key="1">
    <source>
        <dbReference type="SAM" id="MobiDB-lite"/>
    </source>
</evidence>
<dbReference type="PANTHER" id="PTHR33334">
    <property type="entry name" value="PROTEIN LNK1"/>
    <property type="match status" value="1"/>
</dbReference>
<dbReference type="OrthoDB" id="1939712at2759"/>
<dbReference type="GO" id="GO:0006355">
    <property type="term" value="P:regulation of DNA-templated transcription"/>
    <property type="evidence" value="ECO:0007669"/>
    <property type="project" value="InterPro"/>
</dbReference>
<sequence>MIVPSSHAPQGLHSRKPEISAFQIKHMDWYFREQSDDLVVPNDQESSEVPCTDEISPSSDDWYQVETNKSGTSGSPQKFCGRPPLTTVGEFGFDRQNLYDQVTEVPPVYHGEGSSNSSACRESSLINRSAGTSEASFQEPPDFQLQNNMEQMDEIFLNSLLEDELQNLGSPYEPLPMFPASSYRSISFENFLTDVIVDPGCLMKECSFPQSVNEILENGNKENSSSWSLIRDESKASEDSYTDPAIKSETGAVTVDNEAKCLEESVLHTLEDVMVQLSENTRIRFRDAFYRLAESSKKAEFIRPLAAEVYRENLRNGKKVAESKTNAIDRAVANLLFSKPLTSPGLSCQEPLSNSVEMRTVTETQYSLDQPSVPSKAPYYADCGEQ</sequence>
<feature type="region of interest" description="Disordered" evidence="1">
    <location>
        <begin position="40"/>
        <end position="60"/>
    </location>
</feature>
<gene>
    <name evidence="2" type="ORF">J5N97_014446</name>
</gene>
<reference evidence="2" key="2">
    <citation type="journal article" date="2022" name="Hortic Res">
        <title>The genome of Dioscorea zingiberensis sheds light on the biosynthesis, origin and evolution of the medicinally important diosgenin saponins.</title>
        <authorList>
            <person name="Li Y."/>
            <person name="Tan C."/>
            <person name="Li Z."/>
            <person name="Guo J."/>
            <person name="Li S."/>
            <person name="Chen X."/>
            <person name="Wang C."/>
            <person name="Dai X."/>
            <person name="Yang H."/>
            <person name="Song W."/>
            <person name="Hou L."/>
            <person name="Xu J."/>
            <person name="Tong Z."/>
            <person name="Xu A."/>
            <person name="Yuan X."/>
            <person name="Wang W."/>
            <person name="Yang Q."/>
            <person name="Chen L."/>
            <person name="Sun Z."/>
            <person name="Wang K."/>
            <person name="Pan B."/>
            <person name="Chen J."/>
            <person name="Bao Y."/>
            <person name="Liu F."/>
            <person name="Qi X."/>
            <person name="Gang D.R."/>
            <person name="Wen J."/>
            <person name="Li J."/>
        </authorList>
    </citation>
    <scope>NUCLEOTIDE SEQUENCE</scope>
    <source>
        <strain evidence="2">Dzin_1.0</strain>
    </source>
</reference>
<comment type="caution">
    <text evidence="2">The sequence shown here is derived from an EMBL/GenBank/DDBJ whole genome shotgun (WGS) entry which is preliminary data.</text>
</comment>
<proteinExistence type="predicted"/>
<feature type="region of interest" description="Disordered" evidence="1">
    <location>
        <begin position="367"/>
        <end position="386"/>
    </location>
</feature>
<reference evidence="2" key="1">
    <citation type="submission" date="2021-03" db="EMBL/GenBank/DDBJ databases">
        <authorList>
            <person name="Li Z."/>
            <person name="Yang C."/>
        </authorList>
    </citation>
    <scope>NUCLEOTIDE SEQUENCE</scope>
    <source>
        <strain evidence="2">Dzin_1.0</strain>
        <tissue evidence="2">Leaf</tissue>
    </source>
</reference>